<sequence length="151" mass="17164">MAFIRSFFSCLRCSRTIHEARQWQMPSTKAWWERIGSWRSLRALLYSPTMRWSTAEQSNATAAVVELSRVHQPHAASDEETNDCTEESNVQQTYDLPSSTTEGSSSPALRRTSSSAIPSAMKKERPITSRALREYWTRCRSKAAYSAANHT</sequence>
<reference evidence="2 3" key="1">
    <citation type="submission" date="2020-08" db="EMBL/GenBank/DDBJ databases">
        <authorList>
            <person name="Newling K."/>
            <person name="Davey J."/>
            <person name="Forrester S."/>
        </authorList>
    </citation>
    <scope>NUCLEOTIDE SEQUENCE [LARGE SCALE GENOMIC DNA]</scope>
    <source>
        <strain evidence="3">Crithidia deanei Carvalho (ATCC PRA-265)</strain>
    </source>
</reference>
<evidence type="ECO:0000313" key="3">
    <source>
        <dbReference type="Proteomes" id="UP000515908"/>
    </source>
</evidence>
<evidence type="ECO:0000313" key="2">
    <source>
        <dbReference type="EMBL" id="CAD2214628.1"/>
    </source>
</evidence>
<feature type="compositionally biased region" description="Low complexity" evidence="1">
    <location>
        <begin position="104"/>
        <end position="116"/>
    </location>
</feature>
<name>A0A7G2C4A3_9TRYP</name>
<dbReference type="VEuPathDB" id="TriTrypDB:ADEAN_000207900"/>
<organism evidence="2 3">
    <name type="scientific">Angomonas deanei</name>
    <dbReference type="NCBI Taxonomy" id="59799"/>
    <lineage>
        <taxon>Eukaryota</taxon>
        <taxon>Discoba</taxon>
        <taxon>Euglenozoa</taxon>
        <taxon>Kinetoplastea</taxon>
        <taxon>Metakinetoplastina</taxon>
        <taxon>Trypanosomatida</taxon>
        <taxon>Trypanosomatidae</taxon>
        <taxon>Strigomonadinae</taxon>
        <taxon>Angomonas</taxon>
    </lineage>
</organism>
<evidence type="ECO:0000256" key="1">
    <source>
        <dbReference type="SAM" id="MobiDB-lite"/>
    </source>
</evidence>
<feature type="region of interest" description="Disordered" evidence="1">
    <location>
        <begin position="70"/>
        <end position="124"/>
    </location>
</feature>
<dbReference type="Proteomes" id="UP000515908">
    <property type="component" value="Chromosome 03"/>
</dbReference>
<dbReference type="EMBL" id="LR877147">
    <property type="protein sequence ID" value="CAD2214628.1"/>
    <property type="molecule type" value="Genomic_DNA"/>
</dbReference>
<gene>
    <name evidence="2" type="ORF">ADEAN_000207900</name>
</gene>
<accession>A0A7G2C4A3</accession>
<feature type="compositionally biased region" description="Polar residues" evidence="1">
    <location>
        <begin position="87"/>
        <end position="103"/>
    </location>
</feature>
<protein>
    <submittedName>
        <fullName evidence="2">Uncharacterized protein</fullName>
    </submittedName>
</protein>
<dbReference type="AlphaFoldDB" id="A0A7G2C4A3"/>
<proteinExistence type="predicted"/>
<keyword evidence="3" id="KW-1185">Reference proteome</keyword>